<dbReference type="PATRIC" id="fig|1293598.4.peg.218"/>
<dbReference type="OrthoDB" id="2313789at2"/>
<proteinExistence type="predicted"/>
<feature type="domain" description="DUF1659" evidence="1">
    <location>
        <begin position="10"/>
        <end position="68"/>
    </location>
</feature>
<dbReference type="Pfam" id="PF07872">
    <property type="entry name" value="DUF1659"/>
    <property type="match status" value="1"/>
</dbReference>
<evidence type="ECO:0000259" key="1">
    <source>
        <dbReference type="Pfam" id="PF07872"/>
    </source>
</evidence>
<protein>
    <recommendedName>
        <fullName evidence="1">DUF1659 domain-containing protein</fullName>
    </recommendedName>
</protein>
<evidence type="ECO:0000313" key="2">
    <source>
        <dbReference type="EMBL" id="KRO15115.1"/>
    </source>
</evidence>
<gene>
    <name evidence="2" type="ORF">IV56_GL000203</name>
</gene>
<name>A0A0R2MS95_9LACO</name>
<organism evidence="2 3">
    <name type="scientific">Lacticaseibacillus saniviri JCM 17471 = DSM 24301</name>
    <dbReference type="NCBI Taxonomy" id="1293598"/>
    <lineage>
        <taxon>Bacteria</taxon>
        <taxon>Bacillati</taxon>
        <taxon>Bacillota</taxon>
        <taxon>Bacilli</taxon>
        <taxon>Lactobacillales</taxon>
        <taxon>Lactobacillaceae</taxon>
        <taxon>Lacticaseibacillus</taxon>
    </lineage>
</organism>
<dbReference type="RefSeq" id="WP_054776775.1">
    <property type="nucleotide sequence ID" value="NZ_BBBX01000003.1"/>
</dbReference>
<dbReference type="EMBL" id="JQCE01000075">
    <property type="protein sequence ID" value="KRO15115.1"/>
    <property type="molecule type" value="Genomic_DNA"/>
</dbReference>
<dbReference type="Proteomes" id="UP000050969">
    <property type="component" value="Unassembled WGS sequence"/>
</dbReference>
<comment type="caution">
    <text evidence="2">The sequence shown here is derived from an EMBL/GenBank/DDBJ whole genome shotgun (WGS) entry which is preliminary data.</text>
</comment>
<dbReference type="STRING" id="1293598.IV56_GL000203"/>
<reference evidence="2 3" key="1">
    <citation type="journal article" date="2015" name="Genome Announc.">
        <title>Expanding the biotechnology potential of lactobacilli through comparative genomics of 213 strains and associated genera.</title>
        <authorList>
            <person name="Sun Z."/>
            <person name="Harris H.M."/>
            <person name="McCann A."/>
            <person name="Guo C."/>
            <person name="Argimon S."/>
            <person name="Zhang W."/>
            <person name="Yang X."/>
            <person name="Jeffery I.B."/>
            <person name="Cooney J.C."/>
            <person name="Kagawa T.F."/>
            <person name="Liu W."/>
            <person name="Song Y."/>
            <person name="Salvetti E."/>
            <person name="Wrobel A."/>
            <person name="Rasinkangas P."/>
            <person name="Parkhill J."/>
            <person name="Rea M.C."/>
            <person name="O'Sullivan O."/>
            <person name="Ritari J."/>
            <person name="Douillard F.P."/>
            <person name="Paul Ross R."/>
            <person name="Yang R."/>
            <person name="Briner A.E."/>
            <person name="Felis G.E."/>
            <person name="de Vos W.M."/>
            <person name="Barrangou R."/>
            <person name="Klaenhammer T.R."/>
            <person name="Caufield P.W."/>
            <person name="Cui Y."/>
            <person name="Zhang H."/>
            <person name="O'Toole P.W."/>
        </authorList>
    </citation>
    <scope>NUCLEOTIDE SEQUENCE [LARGE SCALE GENOMIC DNA]</scope>
    <source>
        <strain evidence="2 3">DSM 24301</strain>
    </source>
</reference>
<sequence>MSRTLEAQIVTYTFANPADPEYKVTRRLNNIDTKATDQQILTIGQAFATLVPGDILIEAVLTQQSAIVK</sequence>
<dbReference type="AlphaFoldDB" id="A0A0R2MS95"/>
<dbReference type="InterPro" id="IPR012454">
    <property type="entry name" value="DUF1659"/>
</dbReference>
<keyword evidence="3" id="KW-1185">Reference proteome</keyword>
<accession>A0A0R2MS95</accession>
<evidence type="ECO:0000313" key="3">
    <source>
        <dbReference type="Proteomes" id="UP000050969"/>
    </source>
</evidence>